<keyword evidence="3" id="KW-1185">Reference proteome</keyword>
<keyword evidence="2" id="KW-0449">Lipoprotein</keyword>
<proteinExistence type="predicted"/>
<evidence type="ECO:0000256" key="1">
    <source>
        <dbReference type="SAM" id="SignalP"/>
    </source>
</evidence>
<keyword evidence="1" id="KW-0732">Signal</keyword>
<feature type="signal peptide" evidence="1">
    <location>
        <begin position="1"/>
        <end position="27"/>
    </location>
</feature>
<comment type="caution">
    <text evidence="2">The sequence shown here is derived from an EMBL/GenBank/DDBJ whole genome shotgun (WGS) entry which is preliminary data.</text>
</comment>
<dbReference type="InterPro" id="IPR006311">
    <property type="entry name" value="TAT_signal"/>
</dbReference>
<dbReference type="PROSITE" id="PS51318">
    <property type="entry name" value="TAT"/>
    <property type="match status" value="1"/>
</dbReference>
<dbReference type="Proteomes" id="UP001431963">
    <property type="component" value="Unassembled WGS sequence"/>
</dbReference>
<dbReference type="EMBL" id="JBALHR010000003">
    <property type="protein sequence ID" value="MEH7827688.1"/>
    <property type="molecule type" value="Genomic_DNA"/>
</dbReference>
<organism evidence="2 3">
    <name type="scientific">Gemmobacter denitrificans</name>
    <dbReference type="NCBI Taxonomy" id="3123040"/>
    <lineage>
        <taxon>Bacteria</taxon>
        <taxon>Pseudomonadati</taxon>
        <taxon>Pseudomonadota</taxon>
        <taxon>Alphaproteobacteria</taxon>
        <taxon>Rhodobacterales</taxon>
        <taxon>Paracoccaceae</taxon>
        <taxon>Gemmobacter</taxon>
    </lineage>
</organism>
<name>A0ABU8BSL2_9RHOB</name>
<dbReference type="Pfam" id="PF04390">
    <property type="entry name" value="LptE"/>
    <property type="match status" value="1"/>
</dbReference>
<evidence type="ECO:0000313" key="2">
    <source>
        <dbReference type="EMBL" id="MEH7827688.1"/>
    </source>
</evidence>
<dbReference type="RefSeq" id="WP_335420938.1">
    <property type="nucleotide sequence ID" value="NZ_JBALHR010000003.1"/>
</dbReference>
<sequence length="161" mass="17467">MSWYKRRNFMTLAGAALAGCTFTPAYAPGGPAEALQGAIRVDDPNDKNGFDLVERLEERLGRPEQHRYALGYRISTESIGVGVTPENATTRYHLRGRIAWVLRDLDGATLAEGEVASFTSWSATGPTVAGLAAEEDAAYRLMRILADQIVTRLVAISGQLP</sequence>
<feature type="chain" id="PRO_5045137449" evidence="1">
    <location>
        <begin position="28"/>
        <end position="161"/>
    </location>
</feature>
<dbReference type="PROSITE" id="PS51257">
    <property type="entry name" value="PROKAR_LIPOPROTEIN"/>
    <property type="match status" value="1"/>
</dbReference>
<accession>A0ABU8BSL2</accession>
<gene>
    <name evidence="2" type="primary">lptE</name>
    <name evidence="2" type="ORF">V6590_05985</name>
</gene>
<evidence type="ECO:0000313" key="3">
    <source>
        <dbReference type="Proteomes" id="UP001431963"/>
    </source>
</evidence>
<reference evidence="2" key="1">
    <citation type="submission" date="2024-02" db="EMBL/GenBank/DDBJ databases">
        <title>Genome sequences of strain Gemmobacter sp. JM10B15.</title>
        <authorList>
            <person name="Zhang M."/>
        </authorList>
    </citation>
    <scope>NUCLEOTIDE SEQUENCE</scope>
    <source>
        <strain evidence="2">JM10B15</strain>
    </source>
</reference>
<dbReference type="Gene3D" id="3.30.160.150">
    <property type="entry name" value="Lipoprotein like domain"/>
    <property type="match status" value="1"/>
</dbReference>
<dbReference type="InterPro" id="IPR007485">
    <property type="entry name" value="LPS_assembly_LptE"/>
</dbReference>
<protein>
    <submittedName>
        <fullName evidence="2">LPS assembly lipoprotein LptE</fullName>
    </submittedName>
</protein>